<evidence type="ECO:0000256" key="2">
    <source>
        <dbReference type="ARBA" id="ARBA00023015"/>
    </source>
</evidence>
<dbReference type="PANTHER" id="PTHR30419:SF8">
    <property type="entry name" value="NITROGEN ASSIMILATION TRANSCRIPTIONAL ACTIVATOR-RELATED"/>
    <property type="match status" value="1"/>
</dbReference>
<dbReference type="InterPro" id="IPR005119">
    <property type="entry name" value="LysR_subst-bd"/>
</dbReference>
<dbReference type="Pfam" id="PF00126">
    <property type="entry name" value="HTH_1"/>
    <property type="match status" value="1"/>
</dbReference>
<feature type="domain" description="HTH lysR-type" evidence="5">
    <location>
        <begin position="1"/>
        <end position="58"/>
    </location>
</feature>
<dbReference type="Pfam" id="PF03466">
    <property type="entry name" value="LysR_substrate"/>
    <property type="match status" value="1"/>
</dbReference>
<organism evidence="6 7">
    <name type="scientific">Halosaccharopolyspora lacisalsi</name>
    <dbReference type="NCBI Taxonomy" id="1000566"/>
    <lineage>
        <taxon>Bacteria</taxon>
        <taxon>Bacillati</taxon>
        <taxon>Actinomycetota</taxon>
        <taxon>Actinomycetes</taxon>
        <taxon>Pseudonocardiales</taxon>
        <taxon>Pseudonocardiaceae</taxon>
        <taxon>Halosaccharopolyspora</taxon>
    </lineage>
</organism>
<dbReference type="InterPro" id="IPR036388">
    <property type="entry name" value="WH-like_DNA-bd_sf"/>
</dbReference>
<keyword evidence="7" id="KW-1185">Reference proteome</keyword>
<dbReference type="GO" id="GO:0003700">
    <property type="term" value="F:DNA-binding transcription factor activity"/>
    <property type="evidence" value="ECO:0007669"/>
    <property type="project" value="InterPro"/>
</dbReference>
<evidence type="ECO:0000313" key="6">
    <source>
        <dbReference type="EMBL" id="MBA8824219.1"/>
    </source>
</evidence>
<comment type="caution">
    <text evidence="6">The sequence shown here is derived from an EMBL/GenBank/DDBJ whole genome shotgun (WGS) entry which is preliminary data.</text>
</comment>
<dbReference type="Gene3D" id="1.10.10.10">
    <property type="entry name" value="Winged helix-like DNA-binding domain superfamily/Winged helix DNA-binding domain"/>
    <property type="match status" value="1"/>
</dbReference>
<evidence type="ECO:0000256" key="3">
    <source>
        <dbReference type="ARBA" id="ARBA00023125"/>
    </source>
</evidence>
<gene>
    <name evidence="6" type="ORF">FHX42_001548</name>
</gene>
<accession>A0A839DTY8</accession>
<reference evidence="6 7" key="1">
    <citation type="submission" date="2020-07" db="EMBL/GenBank/DDBJ databases">
        <title>Sequencing the genomes of 1000 actinobacteria strains.</title>
        <authorList>
            <person name="Klenk H.-P."/>
        </authorList>
    </citation>
    <scope>NUCLEOTIDE SEQUENCE [LARGE SCALE GENOMIC DNA]</scope>
    <source>
        <strain evidence="6 7">DSM 45975</strain>
    </source>
</reference>
<dbReference type="InterPro" id="IPR050950">
    <property type="entry name" value="HTH-type_LysR_regulators"/>
</dbReference>
<dbReference type="PROSITE" id="PS50931">
    <property type="entry name" value="HTH_LYSR"/>
    <property type="match status" value="1"/>
</dbReference>
<dbReference type="FunFam" id="1.10.10.10:FF:000001">
    <property type="entry name" value="LysR family transcriptional regulator"/>
    <property type="match status" value="1"/>
</dbReference>
<dbReference type="InterPro" id="IPR000847">
    <property type="entry name" value="LysR_HTH_N"/>
</dbReference>
<protein>
    <submittedName>
        <fullName evidence="6">DNA-binding transcriptional LysR family regulator</fullName>
    </submittedName>
</protein>
<dbReference type="RefSeq" id="WP_182543353.1">
    <property type="nucleotide sequence ID" value="NZ_JACGWZ010000001.1"/>
</dbReference>
<dbReference type="PRINTS" id="PR00039">
    <property type="entry name" value="HTHLYSR"/>
</dbReference>
<dbReference type="EMBL" id="JACGWZ010000001">
    <property type="protein sequence ID" value="MBA8824219.1"/>
    <property type="molecule type" value="Genomic_DNA"/>
</dbReference>
<sequence length="294" mass="32067">MDSRQLGYFLAVVDQEGFVRAAEHLHLAQPSLSQAIRALERQLDTPLFHRHSRGVTLTEAGRALVGPARQVVRDLQTAGETINAVKGLRHGRIDVVSMPSPAIAPLSDLISDFGRRAPAVTVNVVAAATAERTLEIVHSGSCEIGVLGTPYPLHDANLTTRRLRSQRFVLITSGNDDSPEGTLRREELAGRRLIVGPRGTGMRLLIEEMRSHGVDLSVVVETEHREQVLTLVANGVGSAVLTDGWASVARRMGLRVLDLEPPAHLDLWMVTRQAPITPAAQEFWDMVAQDDQST</sequence>
<keyword evidence="2" id="KW-0805">Transcription regulation</keyword>
<dbReference type="Gene3D" id="3.40.190.290">
    <property type="match status" value="1"/>
</dbReference>
<evidence type="ECO:0000259" key="5">
    <source>
        <dbReference type="PROSITE" id="PS50931"/>
    </source>
</evidence>
<dbReference type="PANTHER" id="PTHR30419">
    <property type="entry name" value="HTH-TYPE TRANSCRIPTIONAL REGULATOR YBHD"/>
    <property type="match status" value="1"/>
</dbReference>
<dbReference type="AlphaFoldDB" id="A0A839DTY8"/>
<comment type="similarity">
    <text evidence="1">Belongs to the LysR transcriptional regulatory family.</text>
</comment>
<dbReference type="InterPro" id="IPR036390">
    <property type="entry name" value="WH_DNA-bd_sf"/>
</dbReference>
<dbReference type="GO" id="GO:0005829">
    <property type="term" value="C:cytosol"/>
    <property type="evidence" value="ECO:0007669"/>
    <property type="project" value="TreeGrafter"/>
</dbReference>
<keyword evidence="4" id="KW-0804">Transcription</keyword>
<name>A0A839DTY8_9PSEU</name>
<proteinExistence type="inferred from homology"/>
<evidence type="ECO:0000256" key="1">
    <source>
        <dbReference type="ARBA" id="ARBA00009437"/>
    </source>
</evidence>
<evidence type="ECO:0000256" key="4">
    <source>
        <dbReference type="ARBA" id="ARBA00023163"/>
    </source>
</evidence>
<dbReference type="GO" id="GO:0003677">
    <property type="term" value="F:DNA binding"/>
    <property type="evidence" value="ECO:0007669"/>
    <property type="project" value="UniProtKB-KW"/>
</dbReference>
<keyword evidence="3 6" id="KW-0238">DNA-binding</keyword>
<dbReference type="SUPFAM" id="SSF46785">
    <property type="entry name" value="Winged helix' DNA-binding domain"/>
    <property type="match status" value="1"/>
</dbReference>
<evidence type="ECO:0000313" key="7">
    <source>
        <dbReference type="Proteomes" id="UP000569329"/>
    </source>
</evidence>
<dbReference type="Proteomes" id="UP000569329">
    <property type="component" value="Unassembled WGS sequence"/>
</dbReference>
<dbReference type="SUPFAM" id="SSF53850">
    <property type="entry name" value="Periplasmic binding protein-like II"/>
    <property type="match status" value="1"/>
</dbReference>
<dbReference type="CDD" id="cd05466">
    <property type="entry name" value="PBP2_LTTR_substrate"/>
    <property type="match status" value="1"/>
</dbReference>